<name>A0A7K0BQN7_9ACTN</name>
<protein>
    <recommendedName>
        <fullName evidence="3">TolB-like translocation protein</fullName>
    </recommendedName>
</protein>
<comment type="caution">
    <text evidence="1">The sequence shown here is derived from an EMBL/GenBank/DDBJ whole genome shotgun (WGS) entry which is preliminary data.</text>
</comment>
<gene>
    <name evidence="1" type="ORF">ACRB68_15040</name>
</gene>
<proteinExistence type="predicted"/>
<dbReference type="InterPro" id="IPR011659">
    <property type="entry name" value="WD40"/>
</dbReference>
<organism evidence="1 2">
    <name type="scientific">Actinomadura macrotermitis</name>
    <dbReference type="NCBI Taxonomy" id="2585200"/>
    <lineage>
        <taxon>Bacteria</taxon>
        <taxon>Bacillati</taxon>
        <taxon>Actinomycetota</taxon>
        <taxon>Actinomycetes</taxon>
        <taxon>Streptosporangiales</taxon>
        <taxon>Thermomonosporaceae</taxon>
        <taxon>Actinomadura</taxon>
    </lineage>
</organism>
<dbReference type="Proteomes" id="UP000487268">
    <property type="component" value="Unassembled WGS sequence"/>
</dbReference>
<reference evidence="1 2" key="1">
    <citation type="submission" date="2019-10" db="EMBL/GenBank/DDBJ databases">
        <title>Actinomadura rubteroloni sp. nov. and Actinomadura macrotermitis sp. nov., isolated from the gut of fungus growing-termite Macrotermes natalensis.</title>
        <authorList>
            <person name="Benndorf R."/>
            <person name="Martin K."/>
            <person name="Kuefner M."/>
            <person name="De Beer W."/>
            <person name="Kaster A.-K."/>
            <person name="Vollmers J."/>
            <person name="Poulsen M."/>
            <person name="Beemelmanns C."/>
        </authorList>
    </citation>
    <scope>NUCLEOTIDE SEQUENCE [LARGE SCALE GENOMIC DNA]</scope>
    <source>
        <strain evidence="1 2">RB68</strain>
    </source>
</reference>
<dbReference type="EMBL" id="WEGH01000001">
    <property type="protein sequence ID" value="MQY03461.1"/>
    <property type="molecule type" value="Genomic_DNA"/>
</dbReference>
<accession>A0A7K0BQN7</accession>
<dbReference type="Gene3D" id="2.120.10.30">
    <property type="entry name" value="TolB, C-terminal domain"/>
    <property type="match status" value="1"/>
</dbReference>
<evidence type="ECO:0000313" key="2">
    <source>
        <dbReference type="Proteomes" id="UP000487268"/>
    </source>
</evidence>
<sequence>MGAAVVLVAGGCGGDGDRKGGGARPAAGGAVTIKPGELLFRDARPGPGNGMVASSSRDAPDGARQVGRLDCVRVYAAGGTGVCLTVKRGATSVTELVVLDRGFRETRRIPLSGLPSRARVSPSGRMVSWTIFISGESYTGQGMSTRTGILDTRTGAELSSLESFTLIRDGARDRSTDLNYWGVTFARDDDRFYATAKSRGTTYLVEGRMSTRTLKELRTNVECPSLSPDGTRLAFKKATGDKQRPWRLHVLDLKSMRETPLAEPQSIDDQAAWLDDGTVMYGRVDGVTTDVWAVPADGTGRPRKLISDAFSPAAP</sequence>
<dbReference type="Pfam" id="PF07676">
    <property type="entry name" value="PD40"/>
    <property type="match status" value="1"/>
</dbReference>
<evidence type="ECO:0000313" key="1">
    <source>
        <dbReference type="EMBL" id="MQY03461.1"/>
    </source>
</evidence>
<dbReference type="InterPro" id="IPR011042">
    <property type="entry name" value="6-blade_b-propeller_TolB-like"/>
</dbReference>
<dbReference type="SUPFAM" id="SSF69304">
    <property type="entry name" value="Tricorn protease N-terminal domain"/>
    <property type="match status" value="1"/>
</dbReference>
<evidence type="ECO:0008006" key="3">
    <source>
        <dbReference type="Google" id="ProtNLM"/>
    </source>
</evidence>
<keyword evidence="2" id="KW-1185">Reference proteome</keyword>
<dbReference type="AlphaFoldDB" id="A0A7K0BQN7"/>